<organism evidence="2 3">
    <name type="scientific">Bacteroides ovatus</name>
    <dbReference type="NCBI Taxonomy" id="28116"/>
    <lineage>
        <taxon>Bacteria</taxon>
        <taxon>Pseudomonadati</taxon>
        <taxon>Bacteroidota</taxon>
        <taxon>Bacteroidia</taxon>
        <taxon>Bacteroidales</taxon>
        <taxon>Bacteroidaceae</taxon>
        <taxon>Bacteroides</taxon>
    </lineage>
</organism>
<name>A0A1G6G5R3_BACOV</name>
<reference evidence="2 3" key="1">
    <citation type="submission" date="2016-10" db="EMBL/GenBank/DDBJ databases">
        <authorList>
            <person name="de Groot N.N."/>
        </authorList>
    </citation>
    <scope>NUCLEOTIDE SEQUENCE [LARGE SCALE GENOMIC DNA]</scope>
    <source>
        <strain evidence="2 3">NLAE-zl-C500</strain>
    </source>
</reference>
<dbReference type="Pfam" id="PF18990">
    <property type="entry name" value="DUF5723"/>
    <property type="match status" value="1"/>
</dbReference>
<sequence length="516" mass="56472">MATNKLLWSSKLIGVFFIMLVCTLSANAQFLRTSYFMEGTHYRQQLNPALTPTKGYFNLPVIGAVNATVGSTSLGYQDIIDIIDDGDDFYTKPDFMNRLKDNNKLNVNFSTEILSAGWYKGKNFWSFNIGLRTDIGANLTKSMFTFLNEMDGIEDNWRNSAYDISGQQLNINAYTEIGLGLSRQINSRLTVGARVKALLGIGNMELKLNQIAMSANLPTDAEIAKWSDQSYWNNITPSEAGALKEKFEAYHAKLDVDASLKSSFKGLNLVEENSDPGDPNSPKYVSDFDFDSGDLGIAGYGFGIDLGASYKIMDNLTVSASILDLGFISWSKSSTKIASANPQLAPIYGKDYVSEIDVNNPQSFVDAANKLMGATDDYMKIVTDGDVLNYDMLQMEVSDAKESRKSRLASTLVLGAEYGFFNNKLAVGVLSTTRFVQPDALTELTFSANYRPKSWFNVALSYSAIQSAGKSFGLGLKLGPLFVGTDYMFLGKNSNSVNGFVGVSIPLGGRKASKEG</sequence>
<gene>
    <name evidence="2" type="ORF">SAMN05192581_102039</name>
</gene>
<evidence type="ECO:0000259" key="1">
    <source>
        <dbReference type="Pfam" id="PF18990"/>
    </source>
</evidence>
<dbReference type="EMBL" id="FMYE01000020">
    <property type="protein sequence ID" value="SDB77338.1"/>
    <property type="molecule type" value="Genomic_DNA"/>
</dbReference>
<dbReference type="Gene3D" id="2.40.160.60">
    <property type="entry name" value="Outer membrane protein transport protein (OMPP1/FadL/TodX)"/>
    <property type="match status" value="1"/>
</dbReference>
<evidence type="ECO:0000313" key="3">
    <source>
        <dbReference type="Proteomes" id="UP000183670"/>
    </source>
</evidence>
<dbReference type="AlphaFoldDB" id="A0A1G6G5R3"/>
<feature type="domain" description="DUF5723" evidence="1">
    <location>
        <begin position="48"/>
        <end position="486"/>
    </location>
</feature>
<dbReference type="InterPro" id="IPR043781">
    <property type="entry name" value="DUF5723"/>
</dbReference>
<dbReference type="Proteomes" id="UP000183670">
    <property type="component" value="Unassembled WGS sequence"/>
</dbReference>
<dbReference type="RefSeq" id="WP_074558260.1">
    <property type="nucleotide sequence ID" value="NZ_FMYE01000020.1"/>
</dbReference>
<accession>A0A1G6G5R3</accession>
<evidence type="ECO:0000313" key="2">
    <source>
        <dbReference type="EMBL" id="SDB77338.1"/>
    </source>
</evidence>
<proteinExistence type="predicted"/>
<protein>
    <recommendedName>
        <fullName evidence="1">DUF5723 domain-containing protein</fullName>
    </recommendedName>
</protein>